<dbReference type="EMBL" id="HE573026">
    <property type="protein sequence ID" value="CCC51700.1"/>
    <property type="molecule type" value="Genomic_DNA"/>
</dbReference>
<dbReference type="OMA" id="GWHHRHY"/>
<name>G0U743_TRYVY</name>
<dbReference type="Pfam" id="PF00487">
    <property type="entry name" value="FA_desaturase"/>
    <property type="match status" value="1"/>
</dbReference>
<reference evidence="3" key="1">
    <citation type="journal article" date="2012" name="Proc. Natl. Acad. Sci. U.S.A.">
        <title>Antigenic diversity is generated by distinct evolutionary mechanisms in African trypanosome species.</title>
        <authorList>
            <person name="Jackson A.P."/>
            <person name="Berry A."/>
            <person name="Aslett M."/>
            <person name="Allison H.C."/>
            <person name="Burton P."/>
            <person name="Vavrova-Anderson J."/>
            <person name="Brown R."/>
            <person name="Browne H."/>
            <person name="Corton N."/>
            <person name="Hauser H."/>
            <person name="Gamble J."/>
            <person name="Gilderthorp R."/>
            <person name="Marcello L."/>
            <person name="McQuillan J."/>
            <person name="Otto T.D."/>
            <person name="Quail M.A."/>
            <person name="Sanders M.J."/>
            <person name="van Tonder A."/>
            <person name="Ginger M.L."/>
            <person name="Field M.C."/>
            <person name="Barry J.D."/>
            <person name="Hertz-Fowler C."/>
            <person name="Berriman M."/>
        </authorList>
    </citation>
    <scope>NUCLEOTIDE SEQUENCE</scope>
    <source>
        <strain evidence="3">Y486</strain>
    </source>
</reference>
<evidence type="ECO:0000313" key="3">
    <source>
        <dbReference type="EMBL" id="CCC51700.1"/>
    </source>
</evidence>
<dbReference type="CDD" id="cd03506">
    <property type="entry name" value="Delta6-FADS-like"/>
    <property type="match status" value="1"/>
</dbReference>
<proteinExistence type="predicted"/>
<keyword evidence="1" id="KW-0472">Membrane</keyword>
<keyword evidence="1" id="KW-0812">Transmembrane</keyword>
<feature type="domain" description="Fatty acid desaturase" evidence="2">
    <location>
        <begin position="141"/>
        <end position="396"/>
    </location>
</feature>
<evidence type="ECO:0000259" key="2">
    <source>
        <dbReference type="Pfam" id="PF00487"/>
    </source>
</evidence>
<feature type="transmembrane region" description="Helical" evidence="1">
    <location>
        <begin position="139"/>
        <end position="156"/>
    </location>
</feature>
<dbReference type="SUPFAM" id="SSF55856">
    <property type="entry name" value="Cytochrome b5-like heme/steroid binding domain"/>
    <property type="match status" value="1"/>
</dbReference>
<accession>G0U743</accession>
<dbReference type="AlphaFoldDB" id="G0U743"/>
<feature type="transmembrane region" description="Helical" evidence="1">
    <location>
        <begin position="114"/>
        <end position="133"/>
    </location>
</feature>
<dbReference type="GO" id="GO:0006629">
    <property type="term" value="P:lipid metabolic process"/>
    <property type="evidence" value="ECO:0007669"/>
    <property type="project" value="InterPro"/>
</dbReference>
<gene>
    <name evidence="3" type="ORF">TVY486_1007460</name>
</gene>
<dbReference type="GO" id="GO:0016717">
    <property type="term" value="F:oxidoreductase activity, acting on paired donors, with oxidation of a pair of donors resulting in the reduction of molecular oxygen to two molecules of water"/>
    <property type="evidence" value="ECO:0007669"/>
    <property type="project" value="TreeGrafter"/>
</dbReference>
<dbReference type="VEuPathDB" id="TriTrypDB:TvY486_1007460"/>
<keyword evidence="1" id="KW-1133">Transmembrane helix</keyword>
<dbReference type="GO" id="GO:0016020">
    <property type="term" value="C:membrane"/>
    <property type="evidence" value="ECO:0007669"/>
    <property type="project" value="TreeGrafter"/>
</dbReference>
<dbReference type="PANTHER" id="PTHR19353">
    <property type="entry name" value="FATTY ACID DESATURASE 2"/>
    <property type="match status" value="1"/>
</dbReference>
<feature type="transmembrane region" description="Helical" evidence="1">
    <location>
        <begin position="296"/>
        <end position="316"/>
    </location>
</feature>
<dbReference type="InterPro" id="IPR005804">
    <property type="entry name" value="FA_desaturase_dom"/>
</dbReference>
<dbReference type="InterPro" id="IPR036400">
    <property type="entry name" value="Cyt_B5-like_heme/steroid_sf"/>
</dbReference>
<feature type="transmembrane region" description="Helical" evidence="1">
    <location>
        <begin position="232"/>
        <end position="254"/>
    </location>
</feature>
<sequence length="427" mass="48557">MASTEGSAYQRRVFNVTRVDGVYYDTAKLAALHPGGETMVKMVNGLDSTRAFVSYHRRRFPHAAYKHLAVDPENVAPGAVEGMEDQTCFKKYLELCNLVRPVIMHTGGFAPWHYYIKAFLLCFIVVALDAYAFFAWRPLYLTVLQSFAMALVALNVQHDANHGAISRQPFVNGFLGLSQDMLGGSRISWIIHHNFIHHIFTNEPHRDLDLEIPLLRLHRFIPRRGYHALQHIYILMLEALFGPVHVISSMLFVWRGPDEKHRLLRVEWFLSRLLTLVAPLRLTLNMLHAPTLSIGILSSVLQYGVGGMYLAFFFLISHNFSGVEKGGASGEGYCFLMAQVESSSNVCGWWLAQLHGGLNYQIEHHLFPRIHHSYYHAIAPIVREYCSKHGIRYVHFKTVLENTVSTFNHLAAYGCSLEYRKDAATAK</sequence>
<dbReference type="InterPro" id="IPR012171">
    <property type="entry name" value="Fatty_acid_desaturase"/>
</dbReference>
<dbReference type="PIRSF" id="PIRSF015921">
    <property type="entry name" value="FA_sphinglp_des"/>
    <property type="match status" value="1"/>
</dbReference>
<protein>
    <submittedName>
        <fullName evidence="3">Putative delta-6 fatty acid desaturase</fullName>
    </submittedName>
</protein>
<dbReference type="PANTHER" id="PTHR19353:SF75">
    <property type="entry name" value="FATTY ACID DESATURASE, PUTATIVE-RELATED"/>
    <property type="match status" value="1"/>
</dbReference>
<evidence type="ECO:0000256" key="1">
    <source>
        <dbReference type="SAM" id="Phobius"/>
    </source>
</evidence>
<organism evidence="3">
    <name type="scientific">Trypanosoma vivax (strain Y486)</name>
    <dbReference type="NCBI Taxonomy" id="1055687"/>
    <lineage>
        <taxon>Eukaryota</taxon>
        <taxon>Discoba</taxon>
        <taxon>Euglenozoa</taxon>
        <taxon>Kinetoplastea</taxon>
        <taxon>Metakinetoplastina</taxon>
        <taxon>Trypanosomatida</taxon>
        <taxon>Trypanosomatidae</taxon>
        <taxon>Trypanosoma</taxon>
        <taxon>Duttonella</taxon>
    </lineage>
</organism>